<evidence type="ECO:0000313" key="2">
    <source>
        <dbReference type="EMBL" id="MTV48309.1"/>
    </source>
</evidence>
<keyword evidence="1" id="KW-0812">Transmembrane</keyword>
<proteinExistence type="predicted"/>
<name>A0A6I3SHG4_HELMO</name>
<evidence type="ECO:0000313" key="3">
    <source>
        <dbReference type="Proteomes" id="UP000430670"/>
    </source>
</evidence>
<reference evidence="2 3" key="1">
    <citation type="submission" date="2019-11" db="EMBL/GenBank/DDBJ databases">
        <title>Whole-genome sequence of a the green, strictly anaerobic photosynthetic bacterium Heliobacillus mobilis DSM 6151.</title>
        <authorList>
            <person name="Kyndt J.A."/>
            <person name="Meyer T.E."/>
        </authorList>
    </citation>
    <scope>NUCLEOTIDE SEQUENCE [LARGE SCALE GENOMIC DNA]</scope>
    <source>
        <strain evidence="2 3">DSM 6151</strain>
    </source>
</reference>
<gene>
    <name evidence="2" type="ORF">GJ688_04835</name>
</gene>
<feature type="transmembrane region" description="Helical" evidence="1">
    <location>
        <begin position="65"/>
        <end position="89"/>
    </location>
</feature>
<feature type="transmembrane region" description="Helical" evidence="1">
    <location>
        <begin position="161"/>
        <end position="180"/>
    </location>
</feature>
<dbReference type="Proteomes" id="UP000430670">
    <property type="component" value="Unassembled WGS sequence"/>
</dbReference>
<feature type="transmembrane region" description="Helical" evidence="1">
    <location>
        <begin position="129"/>
        <end position="149"/>
    </location>
</feature>
<dbReference type="InterPro" id="IPR048147">
    <property type="entry name" value="CBO0543-like"/>
</dbReference>
<comment type="caution">
    <text evidence="2">The sequence shown here is derived from an EMBL/GenBank/DDBJ whole genome shotgun (WGS) entry which is preliminary data.</text>
</comment>
<feature type="transmembrane region" description="Helical" evidence="1">
    <location>
        <begin position="101"/>
        <end position="117"/>
    </location>
</feature>
<keyword evidence="1" id="KW-1133">Transmembrane helix</keyword>
<evidence type="ECO:0000256" key="1">
    <source>
        <dbReference type="SAM" id="Phobius"/>
    </source>
</evidence>
<accession>A0A6I3SHG4</accession>
<sequence>MLPHEHTTGTALIYQQLTELQQQFYSIWLSEMLFTWRWWVSVLLTIVPWLLWLRYRNPESKHRLLLAGFFSMIAALTLDTIGSIIGLWFYDYKALPLFPHYIPADFSIIPVAIMFMIQYNPSLNPHLKGLVFALLFSFIGEEILRWMALYELLLWRQYYSLPLYYTIFVGSHYFTTLDGFKPLKDT</sequence>
<dbReference type="EMBL" id="WNKU01000003">
    <property type="protein sequence ID" value="MTV48309.1"/>
    <property type="molecule type" value="Genomic_DNA"/>
</dbReference>
<protein>
    <submittedName>
        <fullName evidence="2">Uncharacterized protein</fullName>
    </submittedName>
</protein>
<feature type="transmembrane region" description="Helical" evidence="1">
    <location>
        <begin position="36"/>
        <end position="53"/>
    </location>
</feature>
<keyword evidence="3" id="KW-1185">Reference proteome</keyword>
<dbReference type="AlphaFoldDB" id="A0A6I3SHG4"/>
<dbReference type="RefSeq" id="WP_155475411.1">
    <property type="nucleotide sequence ID" value="NZ_WNKU01000003.1"/>
</dbReference>
<keyword evidence="1" id="KW-0472">Membrane</keyword>
<dbReference type="OrthoDB" id="1679483at2"/>
<dbReference type="NCBIfam" id="NF041644">
    <property type="entry name" value="CBO0543_fam"/>
    <property type="match status" value="1"/>
</dbReference>
<organism evidence="2 3">
    <name type="scientific">Heliobacterium mobile</name>
    <name type="common">Heliobacillus mobilis</name>
    <dbReference type="NCBI Taxonomy" id="28064"/>
    <lineage>
        <taxon>Bacteria</taxon>
        <taxon>Bacillati</taxon>
        <taxon>Bacillota</taxon>
        <taxon>Clostridia</taxon>
        <taxon>Eubacteriales</taxon>
        <taxon>Heliobacteriaceae</taxon>
        <taxon>Heliobacterium</taxon>
    </lineage>
</organism>